<dbReference type="Proteomes" id="UP001596055">
    <property type="component" value="Unassembled WGS sequence"/>
</dbReference>
<dbReference type="EMBL" id="JBHSNL010000001">
    <property type="protein sequence ID" value="MFC5543696.1"/>
    <property type="molecule type" value="Genomic_DNA"/>
</dbReference>
<reference evidence="3" key="1">
    <citation type="journal article" date="2019" name="Int. J. Syst. Evol. Microbiol.">
        <title>The Global Catalogue of Microorganisms (GCM) 10K type strain sequencing project: providing services to taxonomists for standard genome sequencing and annotation.</title>
        <authorList>
            <consortium name="The Broad Institute Genomics Platform"/>
            <consortium name="The Broad Institute Genome Sequencing Center for Infectious Disease"/>
            <person name="Wu L."/>
            <person name="Ma J."/>
        </authorList>
    </citation>
    <scope>NUCLEOTIDE SEQUENCE [LARGE SCALE GENOMIC DNA]</scope>
    <source>
        <strain evidence="3">CGMCC 4.1799</strain>
    </source>
</reference>
<dbReference type="Gene3D" id="2.60.40.2030">
    <property type="match status" value="1"/>
</dbReference>
<evidence type="ECO:0000313" key="2">
    <source>
        <dbReference type="EMBL" id="MFC5543696.1"/>
    </source>
</evidence>
<organism evidence="2 3">
    <name type="scientific">Marinobacter koreensis</name>
    <dbReference type="NCBI Taxonomy" id="335974"/>
    <lineage>
        <taxon>Bacteria</taxon>
        <taxon>Pseudomonadati</taxon>
        <taxon>Pseudomonadota</taxon>
        <taxon>Gammaproteobacteria</taxon>
        <taxon>Pseudomonadales</taxon>
        <taxon>Marinobacteraceae</taxon>
        <taxon>Marinobacter</taxon>
    </lineage>
</organism>
<dbReference type="PROSITE" id="PS51257">
    <property type="entry name" value="PROKAR_LIPOPROTEIN"/>
    <property type="match status" value="1"/>
</dbReference>
<keyword evidence="3" id="KW-1185">Reference proteome</keyword>
<dbReference type="InterPro" id="IPR038081">
    <property type="entry name" value="CalX-like_sf"/>
</dbReference>
<protein>
    <submittedName>
        <fullName evidence="2">Uncharacterized protein</fullName>
    </submittedName>
</protein>
<evidence type="ECO:0000256" key="1">
    <source>
        <dbReference type="SAM" id="SignalP"/>
    </source>
</evidence>
<dbReference type="RefSeq" id="WP_248157523.1">
    <property type="nucleotide sequence ID" value="NZ_JAKZAJ010000003.1"/>
</dbReference>
<name>A0ABW0RHB8_9GAMM</name>
<proteinExistence type="predicted"/>
<gene>
    <name evidence="2" type="ORF">ACFPQA_01390</name>
</gene>
<accession>A0ABW0RHB8</accession>
<dbReference type="SUPFAM" id="SSF141072">
    <property type="entry name" value="CalX-like"/>
    <property type="match status" value="1"/>
</dbReference>
<evidence type="ECO:0000313" key="3">
    <source>
        <dbReference type="Proteomes" id="UP001596055"/>
    </source>
</evidence>
<feature type="chain" id="PRO_5045220775" evidence="1">
    <location>
        <begin position="26"/>
        <end position="922"/>
    </location>
</feature>
<comment type="caution">
    <text evidence="2">The sequence shown here is derived from an EMBL/GenBank/DDBJ whole genome shotgun (WGS) entry which is preliminary data.</text>
</comment>
<keyword evidence="1" id="KW-0732">Signal</keyword>
<sequence length="922" mass="98654">MRADSCLSHTISTFRLLVLVLLALAAAGCKTEKSPDQPTLLGIPPATAYLGVRYYYNWGAYGGENILDYSLTNAPSWLALEDTSNKARPGIIMAGVPGLTGGARGNADREKVRNINLVTNDGTLSGARPFDIDVQYNILSLEKATIQEDSAADQPEEPRVSHCAQPDLSQIGQHTFNINIYDDEGVVTGQKTVTYPTYPIYVKLKLDQPSVTRIQVAFQLNSLYNPEACDNTYKGAPPHQRCDFSSDNLGNAIIGKDIVGLGSESPSPVDINGNPLDYLSYETDDNGNLTQGVVTLEPGVQECYVRLEVVDDSFAELSETAQLSLTSVRSGLAGLGPSNDRVDASIVIEDDEPSVSLETLKGGDRDTVNVGSVEEYRAVISGEHPDREIRVRLTQSEDSTARLGTEFEIERKAQDGSWVTSPELVFPAGENEQVFRINVLSGAPTGIPVLPDLFFNLVVDEKYQAGREDYARPGSENLLRISVNQQTTPLSLGTSSTFVPTDIAMGHNGRLFVTGYDKPDGNRIRVKIYDQTGNLLQDVGITPQGDSIPAPSDVDSYPVINTVQRQVTEGNNKVNRYEFIVAYNTSGTVNGTANKGGEDVISSVYWFDEASNGGEYVPKWTARTGTSGNDRVREAKINEESGYVVLFGETDGIWPGEQSAGGYDSFAQRIDTVVDGSNETPVVAWTQQVGASTDDSVAGGNESGVSPLVFGSASGSVGGAAVIGGIDGFFYSANGGEASPDVRQVGSDADDAVTDGLVLGGNLWLLGNSDGKYFSVKQDDVLTLGRTNLDSQAGFLVSYNTSGDFVNAFTLNDAADSSTETFGSVVEFGGDLVAGGTTDGVYSPGATDLTGIQGILSRVSLENSDSAMTDDSRQWRTQLDIGNSEITTLANYRDDEIIALARNGTDWEILLFSPEGRLLTTP</sequence>
<feature type="signal peptide" evidence="1">
    <location>
        <begin position="1"/>
        <end position="25"/>
    </location>
</feature>